<sequence>MISVTLYKDTAVLYTVYRGREYERVISGHGEVNLLLEALKHINVHDELEIYADSRIYGVLKNRWIDRWVENGWVNSKGKTVRDKEAWQQVYERLKDYTYTVKRRQV</sequence>
<dbReference type="Pfam" id="PF00075">
    <property type="entry name" value="RNase_H"/>
    <property type="match status" value="1"/>
</dbReference>
<feature type="domain" description="RNase H type-1" evidence="1">
    <location>
        <begin position="1"/>
        <end position="106"/>
    </location>
</feature>
<accession>A0A3E2TS22</accession>
<dbReference type="AlphaFoldDB" id="A0A3E2TS22"/>
<dbReference type="GO" id="GO:0003676">
    <property type="term" value="F:nucleic acid binding"/>
    <property type="evidence" value="ECO:0007669"/>
    <property type="project" value="InterPro"/>
</dbReference>
<dbReference type="PROSITE" id="PS50879">
    <property type="entry name" value="RNASE_H_1"/>
    <property type="match status" value="1"/>
</dbReference>
<proteinExistence type="predicted"/>
<comment type="caution">
    <text evidence="2">The sequence shown here is derived from an EMBL/GenBank/DDBJ whole genome shotgun (WGS) entry which is preliminary data.</text>
</comment>
<evidence type="ECO:0000259" key="1">
    <source>
        <dbReference type="PROSITE" id="PS50879"/>
    </source>
</evidence>
<name>A0A3E2TS22_9FIRM</name>
<dbReference type="GO" id="GO:0004523">
    <property type="term" value="F:RNA-DNA hybrid ribonuclease activity"/>
    <property type="evidence" value="ECO:0007669"/>
    <property type="project" value="InterPro"/>
</dbReference>
<evidence type="ECO:0000313" key="2">
    <source>
        <dbReference type="EMBL" id="RGB81738.1"/>
    </source>
</evidence>
<dbReference type="Gene3D" id="3.30.420.10">
    <property type="entry name" value="Ribonuclease H-like superfamily/Ribonuclease H"/>
    <property type="match status" value="1"/>
</dbReference>
<organism evidence="2 3">
    <name type="scientific">Coprococcus catus</name>
    <dbReference type="NCBI Taxonomy" id="116085"/>
    <lineage>
        <taxon>Bacteria</taxon>
        <taxon>Bacillati</taxon>
        <taxon>Bacillota</taxon>
        <taxon>Clostridia</taxon>
        <taxon>Lachnospirales</taxon>
        <taxon>Lachnospiraceae</taxon>
        <taxon>Coprococcus</taxon>
    </lineage>
</organism>
<protein>
    <recommendedName>
        <fullName evidence="1">RNase H type-1 domain-containing protein</fullName>
    </recommendedName>
</protein>
<evidence type="ECO:0000313" key="3">
    <source>
        <dbReference type="Proteomes" id="UP000260773"/>
    </source>
</evidence>
<dbReference type="InterPro" id="IPR036397">
    <property type="entry name" value="RNaseH_sf"/>
</dbReference>
<dbReference type="Proteomes" id="UP000260773">
    <property type="component" value="Unassembled WGS sequence"/>
</dbReference>
<dbReference type="EMBL" id="QVEP01000004">
    <property type="protein sequence ID" value="RGB81738.1"/>
    <property type="molecule type" value="Genomic_DNA"/>
</dbReference>
<dbReference type="SUPFAM" id="SSF53098">
    <property type="entry name" value="Ribonuclease H-like"/>
    <property type="match status" value="1"/>
</dbReference>
<dbReference type="InterPro" id="IPR002156">
    <property type="entry name" value="RNaseH_domain"/>
</dbReference>
<dbReference type="InterPro" id="IPR012337">
    <property type="entry name" value="RNaseH-like_sf"/>
</dbReference>
<reference evidence="2 3" key="1">
    <citation type="submission" date="2018-08" db="EMBL/GenBank/DDBJ databases">
        <title>A genome reference for cultivated species of the human gut microbiota.</title>
        <authorList>
            <person name="Zou Y."/>
            <person name="Xue W."/>
            <person name="Luo G."/>
        </authorList>
    </citation>
    <scope>NUCLEOTIDE SEQUENCE [LARGE SCALE GENOMIC DNA]</scope>
    <source>
        <strain evidence="2 3">AF45-17</strain>
    </source>
</reference>
<gene>
    <name evidence="2" type="ORF">DW070_02895</name>
</gene>